<dbReference type="AlphaFoldDB" id="A0A225DKQ6"/>
<protein>
    <submittedName>
        <fullName evidence="2">Uncharacterized protein</fullName>
    </submittedName>
</protein>
<organism evidence="2 3">
    <name type="scientific">Fimbriiglobus ruber</name>
    <dbReference type="NCBI Taxonomy" id="1908690"/>
    <lineage>
        <taxon>Bacteria</taxon>
        <taxon>Pseudomonadati</taxon>
        <taxon>Planctomycetota</taxon>
        <taxon>Planctomycetia</taxon>
        <taxon>Gemmatales</taxon>
        <taxon>Gemmataceae</taxon>
        <taxon>Fimbriiglobus</taxon>
    </lineage>
</organism>
<sequence length="168" mass="18249">MPFESFLPAPVPAGPSGGLSRERAIRVAAAADRVNGLRLAEVLHMNTRSARSPDDLRRLVSLATAGDGDGGSPHEELMDVFLPLVLRVVRTGRGPTALVRWVGQQTVGPKRRQGSDRLTRELTHRLVRLLCPPADPLSDTVVGGCPTTTNPRRDRGPLRSAKRGKRER</sequence>
<dbReference type="Proteomes" id="UP000214646">
    <property type="component" value="Unassembled WGS sequence"/>
</dbReference>
<feature type="region of interest" description="Disordered" evidence="1">
    <location>
        <begin position="137"/>
        <end position="168"/>
    </location>
</feature>
<evidence type="ECO:0000313" key="3">
    <source>
        <dbReference type="Proteomes" id="UP000214646"/>
    </source>
</evidence>
<proteinExistence type="predicted"/>
<name>A0A225DKQ6_9BACT</name>
<dbReference type="EMBL" id="NIDE01000008">
    <property type="protein sequence ID" value="OWK40234.1"/>
    <property type="molecule type" value="Genomic_DNA"/>
</dbReference>
<evidence type="ECO:0000313" key="2">
    <source>
        <dbReference type="EMBL" id="OWK40234.1"/>
    </source>
</evidence>
<accession>A0A225DKQ6</accession>
<comment type="caution">
    <text evidence="2">The sequence shown here is derived from an EMBL/GenBank/DDBJ whole genome shotgun (WGS) entry which is preliminary data.</text>
</comment>
<evidence type="ECO:0000256" key="1">
    <source>
        <dbReference type="SAM" id="MobiDB-lite"/>
    </source>
</evidence>
<gene>
    <name evidence="2" type="ORF">FRUB_05153</name>
</gene>
<keyword evidence="3" id="KW-1185">Reference proteome</keyword>
<reference evidence="3" key="1">
    <citation type="submission" date="2017-06" db="EMBL/GenBank/DDBJ databases">
        <title>Genome analysis of Fimbriiglobus ruber SP5, the first member of the order Planctomycetales with confirmed chitinolytic capability.</title>
        <authorList>
            <person name="Ravin N.V."/>
            <person name="Rakitin A.L."/>
            <person name="Ivanova A.A."/>
            <person name="Beletsky A.V."/>
            <person name="Kulichevskaya I.S."/>
            <person name="Mardanov A.V."/>
            <person name="Dedysh S.N."/>
        </authorList>
    </citation>
    <scope>NUCLEOTIDE SEQUENCE [LARGE SCALE GENOMIC DNA]</scope>
    <source>
        <strain evidence="3">SP5</strain>
    </source>
</reference>